<dbReference type="EMBL" id="MFLV01000009">
    <property type="protein sequence ID" value="OGG71788.1"/>
    <property type="molecule type" value="Genomic_DNA"/>
</dbReference>
<evidence type="ECO:0000313" key="3">
    <source>
        <dbReference type="Proteomes" id="UP000179115"/>
    </source>
</evidence>
<feature type="domain" description="THIF-type NAD/FAD binding fold" evidence="1">
    <location>
        <begin position="99"/>
        <end position="234"/>
    </location>
</feature>
<dbReference type="Gene3D" id="3.40.50.720">
    <property type="entry name" value="NAD(P)-binding Rossmann-like Domain"/>
    <property type="match status" value="1"/>
</dbReference>
<dbReference type="InterPro" id="IPR000594">
    <property type="entry name" value="ThiF_NAD_FAD-bd"/>
</dbReference>
<name>A0A1F6EDP2_9BACT</name>
<reference evidence="2 3" key="1">
    <citation type="journal article" date="2016" name="Nat. Commun.">
        <title>Thousands of microbial genomes shed light on interconnected biogeochemical processes in an aquifer system.</title>
        <authorList>
            <person name="Anantharaman K."/>
            <person name="Brown C.T."/>
            <person name="Hug L.A."/>
            <person name="Sharon I."/>
            <person name="Castelle C.J."/>
            <person name="Probst A.J."/>
            <person name="Thomas B.C."/>
            <person name="Singh A."/>
            <person name="Wilkins M.J."/>
            <person name="Karaoz U."/>
            <person name="Brodie E.L."/>
            <person name="Williams K.H."/>
            <person name="Hubbard S.S."/>
            <person name="Banfield J.F."/>
        </authorList>
    </citation>
    <scope>NUCLEOTIDE SEQUENCE [LARGE SCALE GENOMIC DNA]</scope>
</reference>
<protein>
    <recommendedName>
        <fullName evidence="1">THIF-type NAD/FAD binding fold domain-containing protein</fullName>
    </recommendedName>
</protein>
<dbReference type="GO" id="GO:0008641">
    <property type="term" value="F:ubiquitin-like modifier activating enzyme activity"/>
    <property type="evidence" value="ECO:0007669"/>
    <property type="project" value="InterPro"/>
</dbReference>
<comment type="caution">
    <text evidence="2">The sequence shown here is derived from an EMBL/GenBank/DDBJ whole genome shotgun (WGS) entry which is preliminary data.</text>
</comment>
<dbReference type="SUPFAM" id="SSF69572">
    <property type="entry name" value="Activating enzymes of the ubiquitin-like proteins"/>
    <property type="match status" value="1"/>
</dbReference>
<evidence type="ECO:0000313" key="2">
    <source>
        <dbReference type="EMBL" id="OGG71788.1"/>
    </source>
</evidence>
<organism evidence="2 3">
    <name type="scientific">Candidatus Kaiserbacteria bacterium RIFCSPLOWO2_01_FULL_51_21</name>
    <dbReference type="NCBI Taxonomy" id="1798508"/>
    <lineage>
        <taxon>Bacteria</taxon>
        <taxon>Candidatus Kaiseribacteriota</taxon>
    </lineage>
</organism>
<dbReference type="GO" id="GO:0061504">
    <property type="term" value="P:cyclic threonylcarbamoyladenosine biosynthetic process"/>
    <property type="evidence" value="ECO:0007669"/>
    <property type="project" value="TreeGrafter"/>
</dbReference>
<dbReference type="CDD" id="cd01483">
    <property type="entry name" value="E1_enzyme_family"/>
    <property type="match status" value="1"/>
</dbReference>
<dbReference type="STRING" id="1798508.A3A35_02610"/>
<gene>
    <name evidence="2" type="ORF">A3A35_02610</name>
</gene>
<dbReference type="PANTHER" id="PTHR43267">
    <property type="entry name" value="TRNA THREONYLCARBAMOYLADENOSINE DEHYDRATASE"/>
    <property type="match status" value="1"/>
</dbReference>
<dbReference type="InterPro" id="IPR035985">
    <property type="entry name" value="Ubiquitin-activating_enz"/>
</dbReference>
<dbReference type="Proteomes" id="UP000179115">
    <property type="component" value="Unassembled WGS sequence"/>
</dbReference>
<dbReference type="Pfam" id="PF00899">
    <property type="entry name" value="ThiF"/>
    <property type="match status" value="1"/>
</dbReference>
<dbReference type="InterPro" id="IPR045886">
    <property type="entry name" value="ThiF/MoeB/HesA"/>
</dbReference>
<accession>A0A1F6EDP2</accession>
<dbReference type="PANTHER" id="PTHR43267:SF3">
    <property type="entry name" value="THIF PROTEIN"/>
    <property type="match status" value="1"/>
</dbReference>
<proteinExistence type="predicted"/>
<sequence>MEKPTIFDSTLHQLKEIKSKCQPYKTMDTYKEQLEELFLIRNPRFKFNNDYQQDFRQFLEEHSQNKDLQSCGNWVYFPWNSLLVHYLKDDLHQEVRTARNKNLISEDEQERFYNSRVGIAGLSVGSHGAITIALMGGSKHMKLADPDTVSPSNLNRIRFTFAEVGVNKAELVAQYIYQLNPYAEIDVYSQGVDKNNPGEFLDGLDILIEELDDIEIKVSIREEAKKRSIPVVMATDNGDDVILDIERFDLNPDAPIFYGKLEGLDISEIKKSPRKMYEAMAKIIDVSLVPPKVLHSVMEVGKTIYSWPQLASAATLSGAVIAYIVRKIVLGEKINEGKLRVNLDLIFDSDYKKNEGLRKEELGRFFKALGDL</sequence>
<dbReference type="AlphaFoldDB" id="A0A1F6EDP2"/>
<evidence type="ECO:0000259" key="1">
    <source>
        <dbReference type="Pfam" id="PF00899"/>
    </source>
</evidence>
<dbReference type="GO" id="GO:0061503">
    <property type="term" value="F:tRNA threonylcarbamoyladenosine dehydratase"/>
    <property type="evidence" value="ECO:0007669"/>
    <property type="project" value="TreeGrafter"/>
</dbReference>